<reference evidence="3" key="2">
    <citation type="submission" date="2023-05" db="EMBL/GenBank/DDBJ databases">
        <authorList>
            <consortium name="Lawrence Berkeley National Laboratory"/>
            <person name="Steindorff A."/>
            <person name="Hensen N."/>
            <person name="Bonometti L."/>
            <person name="Westerberg I."/>
            <person name="Brannstrom I.O."/>
            <person name="Guillou S."/>
            <person name="Cros-Aarteil S."/>
            <person name="Calhoun S."/>
            <person name="Haridas S."/>
            <person name="Kuo A."/>
            <person name="Mondo S."/>
            <person name="Pangilinan J."/>
            <person name="Riley R."/>
            <person name="Labutti K."/>
            <person name="Andreopoulos B."/>
            <person name="Lipzen A."/>
            <person name="Chen C."/>
            <person name="Yanf M."/>
            <person name="Daum C."/>
            <person name="Ng V."/>
            <person name="Clum A."/>
            <person name="Ohm R."/>
            <person name="Martin F."/>
            <person name="Silar P."/>
            <person name="Natvig D."/>
            <person name="Lalanne C."/>
            <person name="Gautier V."/>
            <person name="Ament-Velasquez S.L."/>
            <person name="Kruys A."/>
            <person name="Hutchinson M.I."/>
            <person name="Powell A.J."/>
            <person name="Barry K."/>
            <person name="Miller A.N."/>
            <person name="Grigoriev I.V."/>
            <person name="Debuchy R."/>
            <person name="Gladieux P."/>
            <person name="Thoren M.H."/>
            <person name="Johannesson H."/>
        </authorList>
    </citation>
    <scope>NUCLEOTIDE SEQUENCE</scope>
    <source>
        <strain evidence="3">PSN309</strain>
    </source>
</reference>
<feature type="signal peptide" evidence="2">
    <location>
        <begin position="1"/>
        <end position="22"/>
    </location>
</feature>
<reference evidence="3" key="1">
    <citation type="journal article" date="2023" name="Mol. Phylogenet. Evol.">
        <title>Genome-scale phylogeny and comparative genomics of the fungal order Sordariales.</title>
        <authorList>
            <person name="Hensen N."/>
            <person name="Bonometti L."/>
            <person name="Westerberg I."/>
            <person name="Brannstrom I.O."/>
            <person name="Guillou S."/>
            <person name="Cros-Aarteil S."/>
            <person name="Calhoun S."/>
            <person name="Haridas S."/>
            <person name="Kuo A."/>
            <person name="Mondo S."/>
            <person name="Pangilinan J."/>
            <person name="Riley R."/>
            <person name="LaButti K."/>
            <person name="Andreopoulos B."/>
            <person name="Lipzen A."/>
            <person name="Chen C."/>
            <person name="Yan M."/>
            <person name="Daum C."/>
            <person name="Ng V."/>
            <person name="Clum A."/>
            <person name="Steindorff A."/>
            <person name="Ohm R.A."/>
            <person name="Martin F."/>
            <person name="Silar P."/>
            <person name="Natvig D.O."/>
            <person name="Lalanne C."/>
            <person name="Gautier V."/>
            <person name="Ament-Velasquez S.L."/>
            <person name="Kruys A."/>
            <person name="Hutchinson M.I."/>
            <person name="Powell A.J."/>
            <person name="Barry K."/>
            <person name="Miller A.N."/>
            <person name="Grigoriev I.V."/>
            <person name="Debuchy R."/>
            <person name="Gladieux P."/>
            <person name="Hiltunen Thoren M."/>
            <person name="Johannesson H."/>
        </authorList>
    </citation>
    <scope>NUCLEOTIDE SEQUENCE</scope>
    <source>
        <strain evidence="3">PSN309</strain>
    </source>
</reference>
<keyword evidence="2" id="KW-0732">Signal</keyword>
<dbReference type="AlphaFoldDB" id="A0AAN7ACU5"/>
<accession>A0AAN7ACU5</accession>
<comment type="caution">
    <text evidence="3">The sequence shown here is derived from an EMBL/GenBank/DDBJ whole genome shotgun (WGS) entry which is preliminary data.</text>
</comment>
<keyword evidence="4" id="KW-1185">Reference proteome</keyword>
<evidence type="ECO:0000256" key="2">
    <source>
        <dbReference type="SAM" id="SignalP"/>
    </source>
</evidence>
<dbReference type="Proteomes" id="UP001302126">
    <property type="component" value="Unassembled WGS sequence"/>
</dbReference>
<organism evidence="3 4">
    <name type="scientific">Podospora australis</name>
    <dbReference type="NCBI Taxonomy" id="1536484"/>
    <lineage>
        <taxon>Eukaryota</taxon>
        <taxon>Fungi</taxon>
        <taxon>Dikarya</taxon>
        <taxon>Ascomycota</taxon>
        <taxon>Pezizomycotina</taxon>
        <taxon>Sordariomycetes</taxon>
        <taxon>Sordariomycetidae</taxon>
        <taxon>Sordariales</taxon>
        <taxon>Podosporaceae</taxon>
        <taxon>Podospora</taxon>
    </lineage>
</organism>
<dbReference type="EMBL" id="MU864651">
    <property type="protein sequence ID" value="KAK4182498.1"/>
    <property type="molecule type" value="Genomic_DNA"/>
</dbReference>
<feature type="chain" id="PRO_5042904941" evidence="2">
    <location>
        <begin position="23"/>
        <end position="166"/>
    </location>
</feature>
<evidence type="ECO:0000256" key="1">
    <source>
        <dbReference type="SAM" id="MobiDB-lite"/>
    </source>
</evidence>
<name>A0AAN7ACU5_9PEZI</name>
<protein>
    <submittedName>
        <fullName evidence="3">Uncharacterized protein</fullName>
    </submittedName>
</protein>
<feature type="region of interest" description="Disordered" evidence="1">
    <location>
        <begin position="143"/>
        <end position="166"/>
    </location>
</feature>
<evidence type="ECO:0000313" key="3">
    <source>
        <dbReference type="EMBL" id="KAK4182498.1"/>
    </source>
</evidence>
<gene>
    <name evidence="3" type="ORF">QBC35DRAFT_468060</name>
</gene>
<proteinExistence type="predicted"/>
<sequence>MQLPSILTTILALALVATTAAAKPLASAASSKHTLSKRWCYMHGESWKGDDQEEARKVLPEICNKLGNRNYTIGNGLYLCHKLPGGSLTSYLISGYRNSRYVSKEECIEKLDLEINCPRGGYRIQDGIEFHVDPWGEFCDEVKAEQSDPEDITSGQIPDSDGPPMT</sequence>
<evidence type="ECO:0000313" key="4">
    <source>
        <dbReference type="Proteomes" id="UP001302126"/>
    </source>
</evidence>